<dbReference type="InterPro" id="IPR011051">
    <property type="entry name" value="RmlC_Cupin_sf"/>
</dbReference>
<dbReference type="SMART" id="SM00342">
    <property type="entry name" value="HTH_ARAC"/>
    <property type="match status" value="1"/>
</dbReference>
<evidence type="ECO:0000256" key="4">
    <source>
        <dbReference type="ARBA" id="ARBA00023163"/>
    </source>
</evidence>
<gene>
    <name evidence="6" type="ORF">E2R16_10935</name>
</gene>
<dbReference type="Pfam" id="PF02311">
    <property type="entry name" value="AraC_binding"/>
    <property type="match status" value="1"/>
</dbReference>
<dbReference type="RefSeq" id="WP_134262793.1">
    <property type="nucleotide sequence ID" value="NZ_SNSA01000005.1"/>
</dbReference>
<dbReference type="GO" id="GO:0003700">
    <property type="term" value="F:DNA-binding transcription factor activity"/>
    <property type="evidence" value="ECO:0007669"/>
    <property type="project" value="InterPro"/>
</dbReference>
<comment type="caution">
    <text evidence="6">The sequence shown here is derived from an EMBL/GenBank/DDBJ whole genome shotgun (WGS) entry which is preliminary data.</text>
</comment>
<keyword evidence="3" id="KW-0238">DNA-binding</keyword>
<organism evidence="6 7">
    <name type="scientific">Acinetobacter seifertii</name>
    <dbReference type="NCBI Taxonomy" id="1530123"/>
    <lineage>
        <taxon>Bacteria</taxon>
        <taxon>Pseudomonadati</taxon>
        <taxon>Pseudomonadota</taxon>
        <taxon>Gammaproteobacteria</taxon>
        <taxon>Moraxellales</taxon>
        <taxon>Moraxellaceae</taxon>
        <taxon>Acinetobacter</taxon>
        <taxon>Acinetobacter calcoaceticus/baumannii complex</taxon>
    </lineage>
</organism>
<dbReference type="Pfam" id="PF12833">
    <property type="entry name" value="HTH_18"/>
    <property type="match status" value="1"/>
</dbReference>
<dbReference type="PROSITE" id="PS01124">
    <property type="entry name" value="HTH_ARAC_FAMILY_2"/>
    <property type="match status" value="1"/>
</dbReference>
<dbReference type="InterPro" id="IPR003313">
    <property type="entry name" value="AraC-bd"/>
</dbReference>
<dbReference type="InterPro" id="IPR018060">
    <property type="entry name" value="HTH_AraC"/>
</dbReference>
<evidence type="ECO:0000256" key="3">
    <source>
        <dbReference type="ARBA" id="ARBA00023125"/>
    </source>
</evidence>
<dbReference type="PANTHER" id="PTHR11019">
    <property type="entry name" value="HTH-TYPE TRANSCRIPTIONAL REGULATOR NIMR"/>
    <property type="match status" value="1"/>
</dbReference>
<dbReference type="FunFam" id="1.10.10.60:FF:000132">
    <property type="entry name" value="AraC family transcriptional regulator"/>
    <property type="match status" value="1"/>
</dbReference>
<evidence type="ECO:0000313" key="6">
    <source>
        <dbReference type="EMBL" id="TEU26986.1"/>
    </source>
</evidence>
<evidence type="ECO:0000313" key="7">
    <source>
        <dbReference type="Proteomes" id="UP000297445"/>
    </source>
</evidence>
<keyword evidence="2" id="KW-0805">Transcription regulation</keyword>
<evidence type="ECO:0000256" key="1">
    <source>
        <dbReference type="ARBA" id="ARBA00022491"/>
    </source>
</evidence>
<evidence type="ECO:0000259" key="5">
    <source>
        <dbReference type="PROSITE" id="PS01124"/>
    </source>
</evidence>
<sequence length="274" mass="30609">MPKIKIMVSSNEDFDSDVFEQTAIALQLAPRLKPIEPKQHNHRKGQLILSLQGAVTCEVANALWLVPPQHAVWIPSGILHSCRATENAQTYFLFIDPDAALMPDECCTVAITPLVRELILYLAEQEPSYPSDGPTARIVTVLLEQLSKASIQKLHLPISDHPKIKYMVDTLISDPSNRITLKQWSNQLAISERSLARLIEKSTGLSFGKWRQQLHLMIALAQLAEGNSVQNVAGNLGYDSVNAFITMFKKALGQSPTKYFSSLENRSQKFFIDN</sequence>
<dbReference type="Gene3D" id="2.60.120.10">
    <property type="entry name" value="Jelly Rolls"/>
    <property type="match status" value="1"/>
</dbReference>
<evidence type="ECO:0000256" key="2">
    <source>
        <dbReference type="ARBA" id="ARBA00023015"/>
    </source>
</evidence>
<dbReference type="InterPro" id="IPR014710">
    <property type="entry name" value="RmlC-like_jellyroll"/>
</dbReference>
<feature type="domain" description="HTH araC/xylS-type" evidence="5">
    <location>
        <begin position="165"/>
        <end position="262"/>
    </location>
</feature>
<dbReference type="Gene3D" id="1.10.10.60">
    <property type="entry name" value="Homeodomain-like"/>
    <property type="match status" value="1"/>
</dbReference>
<dbReference type="EMBL" id="SNSA01000005">
    <property type="protein sequence ID" value="TEU26986.1"/>
    <property type="molecule type" value="Genomic_DNA"/>
</dbReference>
<dbReference type="PANTHER" id="PTHR11019:SF199">
    <property type="entry name" value="HTH-TYPE TRANSCRIPTIONAL REGULATOR NIMR"/>
    <property type="match status" value="1"/>
</dbReference>
<dbReference type="InterPro" id="IPR009057">
    <property type="entry name" value="Homeodomain-like_sf"/>
</dbReference>
<dbReference type="GO" id="GO:0043565">
    <property type="term" value="F:sequence-specific DNA binding"/>
    <property type="evidence" value="ECO:0007669"/>
    <property type="project" value="InterPro"/>
</dbReference>
<accession>A0A5E9PDW2</accession>
<protein>
    <submittedName>
        <fullName evidence="6">AraC family transcriptional regulator</fullName>
    </submittedName>
</protein>
<dbReference type="SUPFAM" id="SSF51182">
    <property type="entry name" value="RmlC-like cupins"/>
    <property type="match status" value="1"/>
</dbReference>
<name>A0A5E9PDW2_9GAMM</name>
<reference evidence="6 7" key="1">
    <citation type="submission" date="2019-03" db="EMBL/GenBank/DDBJ databases">
        <title>Draft genome sequence of an environmental Acinetobacter seifertii from Brazil.</title>
        <authorList>
            <person name="Furlan J.P.R."/>
            <person name="Stehling E.G."/>
        </authorList>
    </citation>
    <scope>NUCLEOTIDE SEQUENCE [LARGE SCALE GENOMIC DNA]</scope>
    <source>
        <strain evidence="6 7">SAb133</strain>
    </source>
</reference>
<dbReference type="SUPFAM" id="SSF46689">
    <property type="entry name" value="Homeodomain-like"/>
    <property type="match status" value="1"/>
</dbReference>
<dbReference type="CDD" id="cd06124">
    <property type="entry name" value="cupin_NimR-like_N"/>
    <property type="match status" value="1"/>
</dbReference>
<dbReference type="Proteomes" id="UP000297445">
    <property type="component" value="Unassembled WGS sequence"/>
</dbReference>
<keyword evidence="1" id="KW-0678">Repressor</keyword>
<dbReference type="AlphaFoldDB" id="A0A5E9PDW2"/>
<keyword evidence="4" id="KW-0804">Transcription</keyword>
<proteinExistence type="predicted"/>